<name>A0A8H2VXI0_9HELO</name>
<dbReference type="EMBL" id="CAJHIA010000017">
    <property type="protein sequence ID" value="CAD6445853.1"/>
    <property type="molecule type" value="Genomic_DNA"/>
</dbReference>
<reference evidence="2" key="1">
    <citation type="submission" date="2020-10" db="EMBL/GenBank/DDBJ databases">
        <authorList>
            <person name="Kusch S."/>
        </authorList>
    </citation>
    <scope>NUCLEOTIDE SEQUENCE</scope>
    <source>
        <strain evidence="2">SwB9</strain>
    </source>
</reference>
<protein>
    <submittedName>
        <fullName evidence="2">9e9a9dca-1de8-4eef-a7d5-380e7d8dad4a</fullName>
    </submittedName>
</protein>
<gene>
    <name evidence="2" type="ORF">SCLTRI_LOCUS5574</name>
</gene>
<dbReference type="AlphaFoldDB" id="A0A8H2VXI0"/>
<accession>A0A8H2VXI0</accession>
<sequence length="336" mass="39194">MNIIWADSSSELRKTLFQRTLGSFSIKEPPRLCKISTKQASQNSSHPSHKLKILLHNHESQAFALYSQVPIDAPTGPTFTVFPNLPLELQRKIWEFAATTHPRVIEVHSRNKVNKYKRMPYFLIDLVLGPSHRYYTTTSPISTNLLHTCRESRNIALAKHSFHTFLGRPFYFDTLRDILWMKTNAKFDAVTLRVGNNMYGQLDRQYKENCPSAMITKHQFRFLALSYEFWVKSPEVRRRYCELEGIWDHYAHGVTTVEKIFLVYTEQDQRDEAVKDAKAIYDHGISEMKFYSEVVIDSSVPDREYLKGIQLRRRYGLGFDVPPVEAILETDLKLIQ</sequence>
<proteinExistence type="predicted"/>
<dbReference type="Pfam" id="PF20150">
    <property type="entry name" value="2EXR"/>
    <property type="match status" value="1"/>
</dbReference>
<dbReference type="PANTHER" id="PTHR35910:SF6">
    <property type="entry name" value="2EXR DOMAIN-CONTAINING PROTEIN"/>
    <property type="match status" value="1"/>
</dbReference>
<evidence type="ECO:0000259" key="1">
    <source>
        <dbReference type="Pfam" id="PF20150"/>
    </source>
</evidence>
<dbReference type="InterPro" id="IPR045518">
    <property type="entry name" value="2EXR"/>
</dbReference>
<evidence type="ECO:0000313" key="3">
    <source>
        <dbReference type="Proteomes" id="UP000624404"/>
    </source>
</evidence>
<dbReference type="OrthoDB" id="3473305at2759"/>
<evidence type="ECO:0000313" key="2">
    <source>
        <dbReference type="EMBL" id="CAD6445853.1"/>
    </source>
</evidence>
<dbReference type="Proteomes" id="UP000624404">
    <property type="component" value="Unassembled WGS sequence"/>
</dbReference>
<dbReference type="PANTHER" id="PTHR35910">
    <property type="entry name" value="2EXR DOMAIN-CONTAINING PROTEIN"/>
    <property type="match status" value="1"/>
</dbReference>
<feature type="domain" description="2EXR" evidence="1">
    <location>
        <begin position="79"/>
        <end position="179"/>
    </location>
</feature>
<comment type="caution">
    <text evidence="2">The sequence shown here is derived from an EMBL/GenBank/DDBJ whole genome shotgun (WGS) entry which is preliminary data.</text>
</comment>
<keyword evidence="3" id="KW-1185">Reference proteome</keyword>
<organism evidence="2 3">
    <name type="scientific">Sclerotinia trifoliorum</name>
    <dbReference type="NCBI Taxonomy" id="28548"/>
    <lineage>
        <taxon>Eukaryota</taxon>
        <taxon>Fungi</taxon>
        <taxon>Dikarya</taxon>
        <taxon>Ascomycota</taxon>
        <taxon>Pezizomycotina</taxon>
        <taxon>Leotiomycetes</taxon>
        <taxon>Helotiales</taxon>
        <taxon>Sclerotiniaceae</taxon>
        <taxon>Sclerotinia</taxon>
    </lineage>
</organism>